<gene>
    <name evidence="2" type="ORF">TWF481_003765</name>
</gene>
<dbReference type="InterPro" id="IPR051678">
    <property type="entry name" value="AGP_Transferase"/>
</dbReference>
<sequence length="312" mass="35919">MEPQRRCPPPALGDDNRILLRPSDFPAAENVDFLETAFFRADKSRKLPTPSEVRSRAPDSGTYRPFLIWFTENGMNLVVKWGDYITIAEGQVYWMLKKKLKEEIPTPEIYGWRTQGGQVFLYLECTDGLQLEEVYGQLDHSDKMELAGQIKKFKAALGRLYQDPQERFLGSIGGQPLQDVVCEPYKKISGPHKTISSLHDQILREIATTFPDRDPQNPRKINLPDHVSIVLSHCDLDPKNILVSRTNPRKVIALIDWHQSGWYPSYWEWCKAKWCGGEWGRKYLVEEALENQEGSEADFRAFVDFTRLLGVC</sequence>
<accession>A0AAV9WHH1</accession>
<comment type="caution">
    <text evidence="2">The sequence shown here is derived from an EMBL/GenBank/DDBJ whole genome shotgun (WGS) entry which is preliminary data.</text>
</comment>
<keyword evidence="3" id="KW-1185">Reference proteome</keyword>
<dbReference type="PANTHER" id="PTHR21310:SF54">
    <property type="entry name" value="AMINOGLYCOSIDE PHOSPHOTRANSFERASE DOMAIN-CONTAINING PROTEIN"/>
    <property type="match status" value="1"/>
</dbReference>
<dbReference type="Gene3D" id="3.90.1200.10">
    <property type="match status" value="1"/>
</dbReference>
<dbReference type="AlphaFoldDB" id="A0AAV9WHH1"/>
<dbReference type="PANTHER" id="PTHR21310">
    <property type="entry name" value="AMINOGLYCOSIDE PHOSPHOTRANSFERASE-RELATED-RELATED"/>
    <property type="match status" value="1"/>
</dbReference>
<dbReference type="Proteomes" id="UP001370758">
    <property type="component" value="Unassembled WGS sequence"/>
</dbReference>
<evidence type="ECO:0000313" key="3">
    <source>
        <dbReference type="Proteomes" id="UP001370758"/>
    </source>
</evidence>
<protein>
    <recommendedName>
        <fullName evidence="1">Aminoglycoside phosphotransferase domain-containing protein</fullName>
    </recommendedName>
</protein>
<reference evidence="2 3" key="1">
    <citation type="submission" date="2023-08" db="EMBL/GenBank/DDBJ databases">
        <authorList>
            <person name="Palmer J.M."/>
        </authorList>
    </citation>
    <scope>NUCLEOTIDE SEQUENCE [LARGE SCALE GENOMIC DNA]</scope>
    <source>
        <strain evidence="2 3">TWF481</strain>
    </source>
</reference>
<dbReference type="InterPro" id="IPR002575">
    <property type="entry name" value="Aminoglycoside_PTrfase"/>
</dbReference>
<name>A0AAV9WHH1_9PEZI</name>
<organism evidence="2 3">
    <name type="scientific">Arthrobotrys musiformis</name>
    <dbReference type="NCBI Taxonomy" id="47236"/>
    <lineage>
        <taxon>Eukaryota</taxon>
        <taxon>Fungi</taxon>
        <taxon>Dikarya</taxon>
        <taxon>Ascomycota</taxon>
        <taxon>Pezizomycotina</taxon>
        <taxon>Orbiliomycetes</taxon>
        <taxon>Orbiliales</taxon>
        <taxon>Orbiliaceae</taxon>
        <taxon>Arthrobotrys</taxon>
    </lineage>
</organism>
<dbReference type="SUPFAM" id="SSF56112">
    <property type="entry name" value="Protein kinase-like (PK-like)"/>
    <property type="match status" value="1"/>
</dbReference>
<dbReference type="InterPro" id="IPR011009">
    <property type="entry name" value="Kinase-like_dom_sf"/>
</dbReference>
<evidence type="ECO:0000259" key="1">
    <source>
        <dbReference type="Pfam" id="PF01636"/>
    </source>
</evidence>
<dbReference type="Pfam" id="PF01636">
    <property type="entry name" value="APH"/>
    <property type="match status" value="1"/>
</dbReference>
<proteinExistence type="predicted"/>
<feature type="domain" description="Aminoglycoside phosphotransferase" evidence="1">
    <location>
        <begin position="102"/>
        <end position="267"/>
    </location>
</feature>
<dbReference type="EMBL" id="JAVHJL010000002">
    <property type="protein sequence ID" value="KAK6508999.1"/>
    <property type="molecule type" value="Genomic_DNA"/>
</dbReference>
<evidence type="ECO:0000313" key="2">
    <source>
        <dbReference type="EMBL" id="KAK6508999.1"/>
    </source>
</evidence>